<feature type="compositionally biased region" description="Basic and acidic residues" evidence="8">
    <location>
        <begin position="1251"/>
        <end position="1270"/>
    </location>
</feature>
<evidence type="ECO:0000256" key="3">
    <source>
        <dbReference type="ARBA" id="ARBA00022737"/>
    </source>
</evidence>
<proteinExistence type="inferred from homology"/>
<evidence type="ECO:0000259" key="9">
    <source>
        <dbReference type="PROSITE" id="PS50003"/>
    </source>
</evidence>
<dbReference type="CDD" id="cd09141">
    <property type="entry name" value="PLDc_vPLD1_2_yPLD_like_2"/>
    <property type="match status" value="1"/>
</dbReference>
<comment type="catalytic activity">
    <reaction evidence="1 7">
        <text>a 1,2-diacyl-sn-glycero-3-phosphocholine + H2O = a 1,2-diacyl-sn-glycero-3-phosphate + choline + H(+)</text>
        <dbReference type="Rhea" id="RHEA:14445"/>
        <dbReference type="ChEBI" id="CHEBI:15354"/>
        <dbReference type="ChEBI" id="CHEBI:15377"/>
        <dbReference type="ChEBI" id="CHEBI:15378"/>
        <dbReference type="ChEBI" id="CHEBI:57643"/>
        <dbReference type="ChEBI" id="CHEBI:58608"/>
        <dbReference type="EC" id="3.1.4.4"/>
    </reaction>
</comment>
<dbReference type="PIRSF" id="PIRSF009376">
    <property type="entry name" value="Phospholipase_D_euk"/>
    <property type="match status" value="1"/>
</dbReference>
<evidence type="ECO:0000256" key="1">
    <source>
        <dbReference type="ARBA" id="ARBA00000798"/>
    </source>
</evidence>
<dbReference type="SUPFAM" id="SSF56024">
    <property type="entry name" value="Phospholipase D/nuclease"/>
    <property type="match status" value="2"/>
</dbReference>
<feature type="region of interest" description="Disordered" evidence="8">
    <location>
        <begin position="286"/>
        <end position="314"/>
    </location>
</feature>
<dbReference type="InterPro" id="IPR001736">
    <property type="entry name" value="PLipase_D/transphosphatidylase"/>
</dbReference>
<dbReference type="STRING" id="1353952.A0A165I4D2"/>
<dbReference type="EMBL" id="KV423934">
    <property type="protein sequence ID" value="KZT60114.1"/>
    <property type="molecule type" value="Genomic_DNA"/>
</dbReference>
<dbReference type="Proteomes" id="UP000076842">
    <property type="component" value="Unassembled WGS sequence"/>
</dbReference>
<feature type="region of interest" description="Disordered" evidence="8">
    <location>
        <begin position="1185"/>
        <end position="1270"/>
    </location>
</feature>
<dbReference type="InParanoid" id="A0A165I4D2"/>
<evidence type="ECO:0000256" key="8">
    <source>
        <dbReference type="SAM" id="MobiDB-lite"/>
    </source>
</evidence>
<keyword evidence="4 7" id="KW-0378">Hydrolase</keyword>
<keyword evidence="12" id="KW-1185">Reference proteome</keyword>
<evidence type="ECO:0000256" key="7">
    <source>
        <dbReference type="PIRNR" id="PIRNR009376"/>
    </source>
</evidence>
<dbReference type="PROSITE" id="PS50035">
    <property type="entry name" value="PLD"/>
    <property type="match status" value="2"/>
</dbReference>
<dbReference type="PANTHER" id="PTHR18896:SF76">
    <property type="entry name" value="PHOSPHOLIPASE"/>
    <property type="match status" value="1"/>
</dbReference>
<evidence type="ECO:0000259" key="10">
    <source>
        <dbReference type="PROSITE" id="PS50035"/>
    </source>
</evidence>
<evidence type="ECO:0000313" key="12">
    <source>
        <dbReference type="Proteomes" id="UP000076842"/>
    </source>
</evidence>
<dbReference type="Pfam" id="PF00614">
    <property type="entry name" value="PLDc"/>
    <property type="match status" value="2"/>
</dbReference>
<dbReference type="InterPro" id="IPR015679">
    <property type="entry name" value="PLipase_D_fam"/>
</dbReference>
<dbReference type="GO" id="GO:0009395">
    <property type="term" value="P:phospholipid catabolic process"/>
    <property type="evidence" value="ECO:0007669"/>
    <property type="project" value="TreeGrafter"/>
</dbReference>
<dbReference type="InterPro" id="IPR001849">
    <property type="entry name" value="PH_domain"/>
</dbReference>
<name>A0A165I4D2_9BASI</name>
<evidence type="ECO:0000256" key="4">
    <source>
        <dbReference type="ARBA" id="ARBA00022801"/>
    </source>
</evidence>
<dbReference type="PROSITE" id="PS50003">
    <property type="entry name" value="PH_DOMAIN"/>
    <property type="match status" value="1"/>
</dbReference>
<dbReference type="GO" id="GO:0035556">
    <property type="term" value="P:intracellular signal transduction"/>
    <property type="evidence" value="ECO:0007669"/>
    <property type="project" value="InterPro"/>
</dbReference>
<feature type="domain" description="PLD phosphodiesterase" evidence="10">
    <location>
        <begin position="549"/>
        <end position="576"/>
    </location>
</feature>
<evidence type="ECO:0000256" key="5">
    <source>
        <dbReference type="ARBA" id="ARBA00022963"/>
    </source>
</evidence>
<dbReference type="Gene3D" id="3.30.870.10">
    <property type="entry name" value="Endonuclease Chain A"/>
    <property type="match status" value="2"/>
</dbReference>
<keyword evidence="6" id="KW-0443">Lipid metabolism</keyword>
<dbReference type="GO" id="GO:0004630">
    <property type="term" value="F:phospholipase D activity"/>
    <property type="evidence" value="ECO:0007669"/>
    <property type="project" value="UniProtKB-UniRule"/>
</dbReference>
<evidence type="ECO:0000256" key="6">
    <source>
        <dbReference type="ARBA" id="ARBA00023098"/>
    </source>
</evidence>
<dbReference type="SUPFAM" id="SSF64268">
    <property type="entry name" value="PX domain"/>
    <property type="match status" value="1"/>
</dbReference>
<feature type="compositionally biased region" description="Polar residues" evidence="8">
    <location>
        <begin position="1233"/>
        <end position="1250"/>
    </location>
</feature>
<keyword evidence="5 7" id="KW-0442">Lipid degradation</keyword>
<gene>
    <name evidence="11" type="ORF">CALCODRAFT_523095</name>
</gene>
<dbReference type="SMART" id="SM00155">
    <property type="entry name" value="PLDc"/>
    <property type="match status" value="2"/>
</dbReference>
<feature type="domain" description="PH" evidence="9">
    <location>
        <begin position="387"/>
        <end position="421"/>
    </location>
</feature>
<sequence>MSFPLGSQREGPTSAVGEEINIQDELLAGPLAGLMMRMYFERDEQDQRRVPVFLHHLKIRVSDSLHPLHNSHAVFRIECEYANGASRWVIYRELRDLISLHTHYRVANAYAWGNRVELPEAFPLISCIGLPYFNRLRKEGREKGYEVTRADFARLQRESLENYLIGLIRTTMFRAEANRLCRFFEVSTLSVSLAQRGGVQGKAGTLRVASGHTSRKAKGHHLMAWKKSHDPKWWLVRESYMVAVDTIADADIYDVFLFDTDFVIERPKRVYRQGLNFLHLSRQHSELDDEEEAVGDHRHTDADSDETDLPKTGPQRKLFSKLLKLHQNGKDEKQDGVSSEKEHQNGGRDHDPQGVQEDLTVDPSIQKDPRTITEKDNKKRGRSNVSQHTFYIQNSQRRLKLIARNERQMHQWIASIERMADKSVWKGRNRFESFAPIRLNVAAQWLVDGRDYFWNLSRALLLAKERIYIHDWWISPELYMRRPNKEHYRLDQILRKKAREGVKIYVIVYQEVSSRTTPTDSNYAKQRLMGLHPNILVQRSPSHFATGNFYWAHHEKLCVIDEAIAFMGGFDLCFGRWDTSQHIMIDQGEPGGHGENAQVWPGKDYNNGRVADFFALNKPLEDMHDRSKVPRMPWHDVGVQMVGQPARDLCRHFVQRWNWLLRVKAHTRIMPFLLPPPDFHTEELDAQGLTGTCEVQICRSCGPWSMGTQSKIELSIQNAYLKAIQMSEHFIYIENQFFVTSTQVDDVKIENKIGDALVSRIIRAHHEGTPWRCCILIPLLPGFPFPIDHSDASSVRIILECQNRTIARGPDSIFARLRREGIDPDEHITFFSLRSWGKFESGVLTTEEVYIHGKIMLVDDRIALIGSANINERSQRGDRDSELVSVIRDTDMIDGRMAGKPYKVGRFVHTLRMRLMREHLGVDVDAIYNDDLMANSPVKPADEIQKWDPENEQQDQPGVAFGVGEISSRAGGKMFHKAREAMGLKSDGIDAVIGDKTVERERHLVDQDGRDKQGFASSVVPTLEEKVISERLPKHAESGDIALRDMSEVPERTPNGKLESEDKDVPRDVEELFGAPALAAEGDVQAPGELNPMQQENMAMPARQVLRKHLDAKIRAHPWNVPTPAPIVDPNGFLDPVCPEFFEDVWIAGAVHNTEIYRKVFRCVPDDLVTTWKQYKEYCAWQERLDRPPKGGDTEDPVASVPSEDEAVVEMQPDQPKNLSHIPGELGHGNLPGKQTSKVPSSPAETASSENHGETETGTRKRPSRPDEPFEQWERDEMENLLRHVKGHLVLYPTRFLEGEDMANNFLFTSDRVFPMPIYD</sequence>
<dbReference type="CDD" id="cd09138">
    <property type="entry name" value="PLDc_vPLD1_2_yPLD_like_1"/>
    <property type="match status" value="1"/>
</dbReference>
<reference evidence="11 12" key="1">
    <citation type="journal article" date="2016" name="Mol. Biol. Evol.">
        <title>Comparative Genomics of Early-Diverging Mushroom-Forming Fungi Provides Insights into the Origins of Lignocellulose Decay Capabilities.</title>
        <authorList>
            <person name="Nagy L.G."/>
            <person name="Riley R."/>
            <person name="Tritt A."/>
            <person name="Adam C."/>
            <person name="Daum C."/>
            <person name="Floudas D."/>
            <person name="Sun H."/>
            <person name="Yadav J.S."/>
            <person name="Pangilinan J."/>
            <person name="Larsson K.H."/>
            <person name="Matsuura K."/>
            <person name="Barry K."/>
            <person name="Labutti K."/>
            <person name="Kuo R."/>
            <person name="Ohm R.A."/>
            <person name="Bhattacharya S.S."/>
            <person name="Shirouzu T."/>
            <person name="Yoshinaga Y."/>
            <person name="Martin F.M."/>
            <person name="Grigoriev I.V."/>
            <person name="Hibbett D.S."/>
        </authorList>
    </citation>
    <scope>NUCLEOTIDE SEQUENCE [LARGE SCALE GENOMIC DNA]</scope>
    <source>
        <strain evidence="11 12">HHB12733</strain>
    </source>
</reference>
<accession>A0A165I4D2</accession>
<evidence type="ECO:0000313" key="11">
    <source>
        <dbReference type="EMBL" id="KZT60114.1"/>
    </source>
</evidence>
<dbReference type="InterPro" id="IPR016555">
    <property type="entry name" value="PLipase_D_euk"/>
</dbReference>
<dbReference type="InterPro" id="IPR036871">
    <property type="entry name" value="PX_dom_sf"/>
</dbReference>
<dbReference type="FunFam" id="3.30.870.10:FF:000011">
    <property type="entry name" value="Phospholipase"/>
    <property type="match status" value="1"/>
</dbReference>
<dbReference type="OrthoDB" id="14911at2759"/>
<feature type="compositionally biased region" description="Basic and acidic residues" evidence="8">
    <location>
        <begin position="365"/>
        <end position="377"/>
    </location>
</feature>
<dbReference type="GO" id="GO:0006654">
    <property type="term" value="P:phosphatidic acid biosynthetic process"/>
    <property type="evidence" value="ECO:0007669"/>
    <property type="project" value="InterPro"/>
</dbReference>
<keyword evidence="3" id="KW-0677">Repeat</keyword>
<evidence type="ECO:0000256" key="2">
    <source>
        <dbReference type="ARBA" id="ARBA00008664"/>
    </source>
</evidence>
<dbReference type="GO" id="GO:0035091">
    <property type="term" value="F:phosphatidylinositol binding"/>
    <property type="evidence" value="ECO:0007669"/>
    <property type="project" value="InterPro"/>
</dbReference>
<dbReference type="FunCoup" id="A0A165I4D2">
    <property type="interactions" value="421"/>
</dbReference>
<dbReference type="PANTHER" id="PTHR18896">
    <property type="entry name" value="PHOSPHOLIPASE D"/>
    <property type="match status" value="1"/>
</dbReference>
<protein>
    <recommendedName>
        <fullName evidence="7">Phospholipase</fullName>
        <ecNumber evidence="7">3.1.4.4</ecNumber>
    </recommendedName>
</protein>
<feature type="domain" description="PLD phosphodiesterase" evidence="10">
    <location>
        <begin position="847"/>
        <end position="874"/>
    </location>
</feature>
<feature type="region of interest" description="Disordered" evidence="8">
    <location>
        <begin position="329"/>
        <end position="388"/>
    </location>
</feature>
<dbReference type="EC" id="3.1.4.4" evidence="7"/>
<feature type="compositionally biased region" description="Basic and acidic residues" evidence="8">
    <location>
        <begin position="329"/>
        <end position="352"/>
    </location>
</feature>
<organism evidence="11 12">
    <name type="scientific">Calocera cornea HHB12733</name>
    <dbReference type="NCBI Taxonomy" id="1353952"/>
    <lineage>
        <taxon>Eukaryota</taxon>
        <taxon>Fungi</taxon>
        <taxon>Dikarya</taxon>
        <taxon>Basidiomycota</taxon>
        <taxon>Agaricomycotina</taxon>
        <taxon>Dacrymycetes</taxon>
        <taxon>Dacrymycetales</taxon>
        <taxon>Dacrymycetaceae</taxon>
        <taxon>Calocera</taxon>
    </lineage>
</organism>
<comment type="similarity">
    <text evidence="2 7">Belongs to the phospholipase D family.</text>
</comment>